<organism evidence="3">
    <name type="scientific">hydrocarbon metagenome</name>
    <dbReference type="NCBI Taxonomy" id="938273"/>
    <lineage>
        <taxon>unclassified sequences</taxon>
        <taxon>metagenomes</taxon>
        <taxon>ecological metagenomes</taxon>
    </lineage>
</organism>
<feature type="domain" description="LTD" evidence="2">
    <location>
        <begin position="1133"/>
        <end position="1257"/>
    </location>
</feature>
<dbReference type="Pfam" id="PF13585">
    <property type="entry name" value="CHU_C"/>
    <property type="match status" value="1"/>
</dbReference>
<dbReference type="EMBL" id="LNQE01000786">
    <property type="protein sequence ID" value="KUG24996.1"/>
    <property type="molecule type" value="Genomic_DNA"/>
</dbReference>
<feature type="region of interest" description="Disordered" evidence="1">
    <location>
        <begin position="458"/>
        <end position="480"/>
    </location>
</feature>
<evidence type="ECO:0000256" key="1">
    <source>
        <dbReference type="SAM" id="MobiDB-lite"/>
    </source>
</evidence>
<dbReference type="Gene3D" id="2.60.40.10">
    <property type="entry name" value="Immunoglobulins"/>
    <property type="match status" value="4"/>
</dbReference>
<dbReference type="Gene3D" id="2.60.40.4070">
    <property type="match status" value="1"/>
</dbReference>
<dbReference type="Pfam" id="PF00932">
    <property type="entry name" value="LTD"/>
    <property type="match status" value="7"/>
</dbReference>
<feature type="domain" description="LTD" evidence="2">
    <location>
        <begin position="52"/>
        <end position="165"/>
    </location>
</feature>
<reference evidence="3" key="1">
    <citation type="journal article" date="2015" name="Proc. Natl. Acad. Sci. U.S.A.">
        <title>Networks of energetic and metabolic interactions define dynamics in microbial communities.</title>
        <authorList>
            <person name="Embree M."/>
            <person name="Liu J.K."/>
            <person name="Al-Bassam M.M."/>
            <person name="Zengler K."/>
        </authorList>
    </citation>
    <scope>NUCLEOTIDE SEQUENCE</scope>
</reference>
<protein>
    <recommendedName>
        <fullName evidence="2">LTD domain-containing protein</fullName>
    </recommendedName>
</protein>
<proteinExistence type="predicted"/>
<feature type="domain" description="LTD" evidence="2">
    <location>
        <begin position="325"/>
        <end position="438"/>
    </location>
</feature>
<dbReference type="SUPFAM" id="SSF74853">
    <property type="entry name" value="Lamin A/C globular tail domain"/>
    <property type="match status" value="7"/>
</dbReference>
<comment type="caution">
    <text evidence="3">The sequence shown here is derived from an EMBL/GenBank/DDBJ whole genome shotgun (WGS) entry which is preliminary data.</text>
</comment>
<feature type="domain" description="LTD" evidence="2">
    <location>
        <begin position="863"/>
        <end position="986"/>
    </location>
</feature>
<accession>A0A0W8FVZ1</accession>
<sequence length="1847" mass="205408">MNNLASGDSVIQNFNLGSFSQGDLQLIGVVNFGLDEDESNNELIKEFEILPPPPPFNAIVINEIMYAPPTGEPEWVEIYNNSNQTYNLANWKFADFAGSAVITVDPITIDPGEFIVLAKNATISDFFDIDATIIVMNLPVLNNDWDRAVLMDNNSFIVDSLTYLSSWGGLGGRSLERIDYDSPSHDPANWGTAVTPDRATPGKINSISPKDFDLALTDITITPSPPIANEDLTANVKVKNIGKNQANTYTIRLYNDTNFDSTPQPEELINSFHHTNLASGDSLTQEFVLGDFPIGEIQLIGLVIFAADEDESNNEVIFEFTVSPPPPPFNAIVINEIMYAPPTGEPEWVEIYNRSNQSYDLANWKFSDAGATAVITAESIIIAPNEYIVIAKDSSVINHYTIDSKIIVFNLPVLNNTGDRAVLMDNNSFIVDSLTYLSSWGGLGGRSLERIDIDEPSHEPANWGTSVSPNRATPGRINSLSPKDHDLAVTDIKIIPSPPIEYDELTAQLTVKNLGRLNALSFSVNLYNDINFDGIPQQGELIESFDHINFASGDSLIKLISLGSFPSTQLQLIGEVIYNLDEDVSNNRLIYEFTVYPPPPAYNDIVINEIMYAPLTGSGEPEWVEIYNRSENTYLLTNWKFADASGSATITNEFITIGPSEYIVLSKDSSILNFYNIDAKIIVMNLPVLNNTGDDVILLNEYSIVIDSLRYSSSWGGSTGRSLERIDVYGESTLQSNWAQSISSAGATPGKENSVAPREFDLAVVHFNSVNSFLLLDEPSVFDVRVRNNGTSNISGGELNIYFDRNYDSLFTEDELIESFTGLTLEAGQEVTEQFSYTFNSIGPVGLLAVVNHPSDNYQPNDSVYLYKEVVKPHVNRGEIVVNEFMYAPMAPYPEWIELYNTSSTAYQLRDFQIADLNDTVVISTQNILLPANSYIVIARDSIITMLYDIPSQVIIRSFPVLNNSGDRIMLLDNYDRVIDSLNYTSQWGGTNGRSLERINPFGSSTEPSNWITSTDPSNGTPGKINSVAPKDYDVAIKEFYSNPEQPVVGETVTLFVDLLNDGLNTASFDLKLFESNSSSEKVSFLEVINIENLTPGETRTVKFNYQIESFIEDKFFIAEADYPDDQNISNNSSLLFISSTVAPLSLIINEIMYAPEGDEPEWIELYNNSENSINLKDWRVSDVISTPSVTTITRENVYVDPGKFVVLSKDSGIYNFYPNLKEGVILVNFAILNNTEDGIVIYDRFGNTIDSVFYNNQFSRKAGHSIERLDYNGPSIAPSNWNYSIAAQKGTPGFINSRVPKNYDLVMEDIFLTPKFPEMGEQITISMYITNAGLFDVSDYSVIFEADFGVYEEFQGQFLQSGETDLITVSSYYQMPESFAATATINFPLDENLTNNTLTKTFYSGYSTSSVLINEVLYAPTSGGTEWVELINASNIDINLKGWRIAEGSTYNSPRLITGEDIIVKPGEYIIIADDTSGGKFISQTGVHIFQLDFGILNTTEDIITIFDFRGALIDSLKYFSSWGATTGISLERLSLDSPTNDRLNWLPSITLGGSTPGTTNSTINLKQLDEDQKVVINEIMFNPETDNSEFIEFFNTSDEYIEIANWVVEDAAKNRTNLTRTSYVINPKSYFVVAADSSILFNYPELNGFNQLIIANRNLSLNNSDDLVLLTDAFGETVDSVRYFNDWHNSRLVTTRNKSLERINPFINGNDDNNWSTSTDVIGATPGKENSIYIENKSSNKVIFVTPNPFSPDGDGFEDFTIINYKLPRDVSSIQIKVFDSKGRKVRTINESNLFGKEGSIIFDGYNDDRQPLKMGIYILLIEAVNSSSGTIDTFKEVVVVARKL</sequence>
<feature type="domain" description="LTD" evidence="2">
    <location>
        <begin position="1556"/>
        <end position="1687"/>
    </location>
</feature>
<dbReference type="InterPro" id="IPR013783">
    <property type="entry name" value="Ig-like_fold"/>
</dbReference>
<feature type="compositionally biased region" description="Polar residues" evidence="1">
    <location>
        <begin position="463"/>
        <end position="480"/>
    </location>
</feature>
<feature type="domain" description="LTD" evidence="2">
    <location>
        <begin position="591"/>
        <end position="733"/>
    </location>
</feature>
<feature type="domain" description="LTD" evidence="2">
    <location>
        <begin position="1400"/>
        <end position="1526"/>
    </location>
</feature>
<gene>
    <name evidence="3" type="ORF">ASZ90_005192</name>
</gene>
<dbReference type="PROSITE" id="PS51841">
    <property type="entry name" value="LTD"/>
    <property type="match status" value="7"/>
</dbReference>
<dbReference type="InterPro" id="IPR001322">
    <property type="entry name" value="Lamin_tail_dom"/>
</dbReference>
<dbReference type="InterPro" id="IPR036415">
    <property type="entry name" value="Lamin_tail_dom_sf"/>
</dbReference>
<evidence type="ECO:0000259" key="2">
    <source>
        <dbReference type="PROSITE" id="PS51841"/>
    </source>
</evidence>
<dbReference type="Gene3D" id="2.60.40.1260">
    <property type="entry name" value="Lamin Tail domain"/>
    <property type="match status" value="4"/>
</dbReference>
<evidence type="ECO:0000313" key="3">
    <source>
        <dbReference type="EMBL" id="KUG24996.1"/>
    </source>
</evidence>
<name>A0A0W8FVZ1_9ZZZZ</name>